<dbReference type="GeneID" id="30985150"/>
<dbReference type="AlphaFoldDB" id="A0A1E4SEN8"/>
<dbReference type="EMBL" id="KV453914">
    <property type="protein sequence ID" value="ODV77984.1"/>
    <property type="molecule type" value="Genomic_DNA"/>
</dbReference>
<feature type="region of interest" description="Disordered" evidence="1">
    <location>
        <begin position="183"/>
        <end position="204"/>
    </location>
</feature>
<reference evidence="3" key="1">
    <citation type="submission" date="2016-05" db="EMBL/GenBank/DDBJ databases">
        <title>Comparative genomics of biotechnologically important yeasts.</title>
        <authorList>
            <consortium name="DOE Joint Genome Institute"/>
            <person name="Riley R."/>
            <person name="Haridas S."/>
            <person name="Wolfe K.H."/>
            <person name="Lopes M.R."/>
            <person name="Hittinger C.T."/>
            <person name="Goker M."/>
            <person name="Salamov A."/>
            <person name="Wisecaver J."/>
            <person name="Long T.M."/>
            <person name="Aerts A.L."/>
            <person name="Barry K."/>
            <person name="Choi C."/>
            <person name="Clum A."/>
            <person name="Coughlan A.Y."/>
            <person name="Deshpande S."/>
            <person name="Douglass A.P."/>
            <person name="Hanson S.J."/>
            <person name="Klenk H.-P."/>
            <person name="Labutti K."/>
            <person name="Lapidus A."/>
            <person name="Lindquist E."/>
            <person name="Lipzen A."/>
            <person name="Meier-Kolthoff J.P."/>
            <person name="Ohm R.A."/>
            <person name="Otillar R.P."/>
            <person name="Pangilinan J."/>
            <person name="Peng Y."/>
            <person name="Rokas A."/>
            <person name="Rosa C.A."/>
            <person name="Scheuner C."/>
            <person name="Sibirny A.A."/>
            <person name="Slot J.C."/>
            <person name="Stielow J.B."/>
            <person name="Sun H."/>
            <person name="Kurtzman C.P."/>
            <person name="Blackwell M."/>
            <person name="Grigoriev I.V."/>
            <person name="Jeffries T.W."/>
        </authorList>
    </citation>
    <scope>NUCLEOTIDE SEQUENCE [LARGE SCALE GENOMIC DNA]</scope>
    <source>
        <strain evidence="3">NRRL Y-17324</strain>
    </source>
</reference>
<dbReference type="RefSeq" id="XP_020063106.1">
    <property type="nucleotide sequence ID" value="XM_020211014.1"/>
</dbReference>
<evidence type="ECO:0000313" key="3">
    <source>
        <dbReference type="Proteomes" id="UP000094285"/>
    </source>
</evidence>
<protein>
    <submittedName>
        <fullName evidence="2">Uncharacterized protein</fullName>
    </submittedName>
</protein>
<dbReference type="Proteomes" id="UP000094285">
    <property type="component" value="Unassembled WGS sequence"/>
</dbReference>
<keyword evidence="3" id="KW-1185">Reference proteome</keyword>
<evidence type="ECO:0000313" key="2">
    <source>
        <dbReference type="EMBL" id="ODV77984.1"/>
    </source>
</evidence>
<organism evidence="2 3">
    <name type="scientific">Suhomyces tanzawaensis NRRL Y-17324</name>
    <dbReference type="NCBI Taxonomy" id="984487"/>
    <lineage>
        <taxon>Eukaryota</taxon>
        <taxon>Fungi</taxon>
        <taxon>Dikarya</taxon>
        <taxon>Ascomycota</taxon>
        <taxon>Saccharomycotina</taxon>
        <taxon>Pichiomycetes</taxon>
        <taxon>Debaryomycetaceae</taxon>
        <taxon>Suhomyces</taxon>
    </lineage>
</organism>
<name>A0A1E4SEN8_9ASCO</name>
<accession>A0A1E4SEN8</accession>
<evidence type="ECO:0000256" key="1">
    <source>
        <dbReference type="SAM" id="MobiDB-lite"/>
    </source>
</evidence>
<sequence length="298" mass="33686">MALCSQAFTSNNKRSCTFNSPYHQAPAPKRICLSDIASYKYPTKKSVCIYTSSEEDNDSEDEQSCYNADQIRAKRRASTRVSFSLNSELSRAISQYSDEDEELVAEDDNEVNVNTVSTPAKHYIPATDKSARSRCFEYLVGAIDEAWARYCDAATNVEDEVYGYNTPASVATDDEEYFDNTTDITDYDESDFDDGKGPKHTVQSFRPRLSSSASCSSLNSTKEDPSSCQLQALKDRLTKAKYYLQDLVDSDVMSDVNSFWKRWDMIKYATIELVEDDDDDEIVETTIDELESGRLFAH</sequence>
<proteinExistence type="predicted"/>
<dbReference type="OrthoDB" id="4096201at2759"/>
<gene>
    <name evidence="2" type="ORF">CANTADRAFT_69378</name>
</gene>